<sequence>MTGVEIRRAGEGDVPAIVGLLADDALGATRESVDDLGPYFAAFERLRDDRNQYVLVACRGDDVVGTLQLTIVPGLSRRGSTRAIIEG</sequence>
<dbReference type="Gene3D" id="3.40.630.30">
    <property type="match status" value="1"/>
</dbReference>
<feature type="non-terminal residue" evidence="1">
    <location>
        <position position="87"/>
    </location>
</feature>
<reference evidence="1" key="1">
    <citation type="submission" date="2021-04" db="EMBL/GenBank/DDBJ databases">
        <title>Genome based classification of Actinospica acidithermotolerans sp. nov., an actinobacterium isolated from an Indonesian hot spring.</title>
        <authorList>
            <person name="Kusuma A.B."/>
            <person name="Putra K.E."/>
            <person name="Nafisah S."/>
            <person name="Loh J."/>
            <person name="Nouioui I."/>
            <person name="Goodfellow M."/>
        </authorList>
    </citation>
    <scope>NUCLEOTIDE SEQUENCE</scope>
    <source>
        <strain evidence="1">MGRD01-02</strain>
    </source>
</reference>
<comment type="caution">
    <text evidence="1">The sequence shown here is derived from an EMBL/GenBank/DDBJ whole genome shotgun (WGS) entry which is preliminary data.</text>
</comment>
<dbReference type="Proteomes" id="UP000676325">
    <property type="component" value="Unassembled WGS sequence"/>
</dbReference>
<dbReference type="InterPro" id="IPR016181">
    <property type="entry name" value="Acyl_CoA_acyltransferase"/>
</dbReference>
<accession>A0A941EIQ4</accession>
<keyword evidence="2" id="KW-1185">Reference proteome</keyword>
<gene>
    <name evidence="1" type="ORF">KDK95_34615</name>
</gene>
<evidence type="ECO:0000313" key="1">
    <source>
        <dbReference type="EMBL" id="MBR7831475.1"/>
    </source>
</evidence>
<dbReference type="SUPFAM" id="SSF55729">
    <property type="entry name" value="Acyl-CoA N-acyltransferases (Nat)"/>
    <property type="match status" value="1"/>
</dbReference>
<organism evidence="1 2">
    <name type="scientific">Actinospica acidithermotolerans</name>
    <dbReference type="NCBI Taxonomy" id="2828514"/>
    <lineage>
        <taxon>Bacteria</taxon>
        <taxon>Bacillati</taxon>
        <taxon>Actinomycetota</taxon>
        <taxon>Actinomycetes</taxon>
        <taxon>Catenulisporales</taxon>
        <taxon>Actinospicaceae</taxon>
        <taxon>Actinospica</taxon>
    </lineage>
</organism>
<dbReference type="EMBL" id="JAGSOH010000270">
    <property type="protein sequence ID" value="MBR7831475.1"/>
    <property type="molecule type" value="Genomic_DNA"/>
</dbReference>
<protein>
    <submittedName>
        <fullName evidence="1">GNAT family N-acetyltransferase</fullName>
    </submittedName>
</protein>
<dbReference type="AlphaFoldDB" id="A0A941EIQ4"/>
<proteinExistence type="predicted"/>
<evidence type="ECO:0000313" key="2">
    <source>
        <dbReference type="Proteomes" id="UP000676325"/>
    </source>
</evidence>
<name>A0A941EIQ4_9ACTN</name>